<dbReference type="Pfam" id="PF16914">
    <property type="entry name" value="TetR_C_12"/>
    <property type="match status" value="1"/>
</dbReference>
<dbReference type="InterPro" id="IPR036271">
    <property type="entry name" value="Tet_transcr_reg_TetR-rel_C_sf"/>
</dbReference>
<evidence type="ECO:0000313" key="7">
    <source>
        <dbReference type="Proteomes" id="UP000002204"/>
    </source>
</evidence>
<dbReference type="Gene3D" id="1.10.357.10">
    <property type="entry name" value="Tetracycline Repressor, domain 2"/>
    <property type="match status" value="1"/>
</dbReference>
<keyword evidence="1" id="KW-0805">Transcription regulation</keyword>
<reference evidence="6 7" key="2">
    <citation type="journal article" date="2006" name="Environ. Microbiol.">
        <title>Sequence analysis of three plasmids harboured in Rhodococcus erythropolis strain PR4.</title>
        <authorList>
            <person name="Sekine M."/>
            <person name="Tanikawa S."/>
            <person name="Omata S."/>
            <person name="Saito M."/>
            <person name="Fujisawa T."/>
            <person name="Tsukatani N."/>
            <person name="Tajima T."/>
            <person name="Sekigawa T."/>
            <person name="Kosugi H."/>
            <person name="Matsuo Y."/>
            <person name="Nishiko R."/>
            <person name="Imamura K."/>
            <person name="Ito M."/>
            <person name="Narita H."/>
            <person name="Tago S."/>
            <person name="Fujita N."/>
            <person name="Harayama S."/>
        </authorList>
    </citation>
    <scope>NUCLEOTIDE SEQUENCE [LARGE SCALE GENOMIC DNA]</scope>
    <source>
        <strain evidence="7">PR4 / NBRC 100887</strain>
    </source>
</reference>
<dbReference type="HOGENOM" id="CLU_109387_0_0_11"/>
<feature type="domain" description="HTH tetR-type" evidence="5">
    <location>
        <begin position="18"/>
        <end position="77"/>
    </location>
</feature>
<evidence type="ECO:0000256" key="1">
    <source>
        <dbReference type="ARBA" id="ARBA00023015"/>
    </source>
</evidence>
<gene>
    <name evidence="6" type="ordered locus">RER_59170</name>
</gene>
<reference evidence="7" key="1">
    <citation type="submission" date="2005-03" db="EMBL/GenBank/DDBJ databases">
        <title>Comparison of the complete genome sequences of Rhodococcus erythropolis PR4 and Rhodococcus opacus B4.</title>
        <authorList>
            <person name="Takarada H."/>
            <person name="Sekine M."/>
            <person name="Hosoyama A."/>
            <person name="Yamada R."/>
            <person name="Fujisawa T."/>
            <person name="Omata S."/>
            <person name="Shimizu A."/>
            <person name="Tsukatani N."/>
            <person name="Tanikawa S."/>
            <person name="Fujita N."/>
            <person name="Harayama S."/>
        </authorList>
    </citation>
    <scope>NUCLEOTIDE SEQUENCE [LARGE SCALE GENOMIC DNA]</scope>
    <source>
        <strain evidence="7">PR4 / NBRC 100887</strain>
    </source>
</reference>
<keyword evidence="3" id="KW-0804">Transcription</keyword>
<evidence type="ECO:0000259" key="5">
    <source>
        <dbReference type="PROSITE" id="PS50977"/>
    </source>
</evidence>
<organism evidence="6 7">
    <name type="scientific">Rhodococcus erythropolis (strain PR4 / NBRC 100887)</name>
    <dbReference type="NCBI Taxonomy" id="234621"/>
    <lineage>
        <taxon>Bacteria</taxon>
        <taxon>Bacillati</taxon>
        <taxon>Actinomycetota</taxon>
        <taxon>Actinomycetes</taxon>
        <taxon>Mycobacteriales</taxon>
        <taxon>Nocardiaceae</taxon>
        <taxon>Rhodococcus</taxon>
        <taxon>Rhodococcus erythropolis group</taxon>
    </lineage>
</organism>
<dbReference type="SUPFAM" id="SSF48498">
    <property type="entry name" value="Tetracyclin repressor-like, C-terminal domain"/>
    <property type="match status" value="1"/>
</dbReference>
<name>C0ZVD1_RHOE4</name>
<feature type="DNA-binding region" description="H-T-H motif" evidence="4">
    <location>
        <begin position="40"/>
        <end position="59"/>
    </location>
</feature>
<evidence type="ECO:0000256" key="4">
    <source>
        <dbReference type="PROSITE-ProRule" id="PRU00335"/>
    </source>
</evidence>
<dbReference type="InterPro" id="IPR001647">
    <property type="entry name" value="HTH_TetR"/>
</dbReference>
<evidence type="ECO:0000256" key="2">
    <source>
        <dbReference type="ARBA" id="ARBA00023125"/>
    </source>
</evidence>
<dbReference type="EMBL" id="AP008957">
    <property type="protein sequence ID" value="BAH36625.1"/>
    <property type="molecule type" value="Genomic_DNA"/>
</dbReference>
<dbReference type="Pfam" id="PF00440">
    <property type="entry name" value="TetR_N"/>
    <property type="match status" value="1"/>
</dbReference>
<evidence type="ECO:0000313" key="6">
    <source>
        <dbReference type="EMBL" id="BAH36625.1"/>
    </source>
</evidence>
<dbReference type="PANTHER" id="PTHR30055:SF146">
    <property type="entry name" value="HTH-TYPE TRANSCRIPTIONAL DUAL REGULATOR CECR"/>
    <property type="match status" value="1"/>
</dbReference>
<keyword evidence="2 4" id="KW-0238">DNA-binding</keyword>
<sequence length="212" mass="22746">MMVTESVPAARATRESGKQTRMALFNAATELFLEHGDSVSIAQICTAAGAHPNQVTYYYGSKEKLFVEVACAAVLRAGKRAEVDAADADTVGDYTEKLVGSLLGSGAPSVELFVEAMMMTGRRGELRDLISETLRTLHSSGETALLRTLIRTGWQLRAGIDVESKAFWSAIFGLVIQKTATGESFGYSLEEAVAVIFATLQIPDAVLNSSME</sequence>
<dbReference type="eggNOG" id="COG1309">
    <property type="taxonomic scope" value="Bacteria"/>
</dbReference>
<dbReference type="InterPro" id="IPR050109">
    <property type="entry name" value="HTH-type_TetR-like_transc_reg"/>
</dbReference>
<protein>
    <submittedName>
        <fullName evidence="6">Putative TetR family transcriptional regulator</fullName>
    </submittedName>
</protein>
<dbReference type="GO" id="GO:0000976">
    <property type="term" value="F:transcription cis-regulatory region binding"/>
    <property type="evidence" value="ECO:0007669"/>
    <property type="project" value="TreeGrafter"/>
</dbReference>
<dbReference type="AlphaFoldDB" id="C0ZVD1"/>
<dbReference type="InterPro" id="IPR009057">
    <property type="entry name" value="Homeodomain-like_sf"/>
</dbReference>
<dbReference type="PANTHER" id="PTHR30055">
    <property type="entry name" value="HTH-TYPE TRANSCRIPTIONAL REGULATOR RUTR"/>
    <property type="match status" value="1"/>
</dbReference>
<accession>C0ZVD1</accession>
<evidence type="ECO:0000256" key="3">
    <source>
        <dbReference type="ARBA" id="ARBA00023163"/>
    </source>
</evidence>
<proteinExistence type="predicted"/>
<dbReference type="KEGG" id="rer:RER_59170"/>
<dbReference type="PROSITE" id="PS50977">
    <property type="entry name" value="HTH_TETR_2"/>
    <property type="match status" value="1"/>
</dbReference>
<dbReference type="InterPro" id="IPR011075">
    <property type="entry name" value="TetR_C"/>
</dbReference>
<dbReference type="GO" id="GO:0003700">
    <property type="term" value="F:DNA-binding transcription factor activity"/>
    <property type="evidence" value="ECO:0007669"/>
    <property type="project" value="TreeGrafter"/>
</dbReference>
<dbReference type="Proteomes" id="UP000002204">
    <property type="component" value="Chromosome"/>
</dbReference>
<dbReference type="SUPFAM" id="SSF46689">
    <property type="entry name" value="Homeodomain-like"/>
    <property type="match status" value="1"/>
</dbReference>